<dbReference type="Gene3D" id="1.10.260.40">
    <property type="entry name" value="lambda repressor-like DNA-binding domains"/>
    <property type="match status" value="1"/>
</dbReference>
<dbReference type="EMBL" id="DYVF01000006">
    <property type="protein sequence ID" value="HJG29907.1"/>
    <property type="molecule type" value="Genomic_DNA"/>
</dbReference>
<reference evidence="2" key="2">
    <citation type="submission" date="2021-09" db="EMBL/GenBank/DDBJ databases">
        <authorList>
            <person name="Gilroy R."/>
        </authorList>
    </citation>
    <scope>NUCLEOTIDE SEQUENCE</scope>
    <source>
        <strain evidence="2">ChiGjej2B2-7701</strain>
    </source>
</reference>
<evidence type="ECO:0000313" key="3">
    <source>
        <dbReference type="Proteomes" id="UP000746751"/>
    </source>
</evidence>
<dbReference type="Pfam" id="PF01381">
    <property type="entry name" value="HTH_3"/>
    <property type="match status" value="1"/>
</dbReference>
<gene>
    <name evidence="2" type="ORF">K8U80_00760</name>
</gene>
<organism evidence="2 3">
    <name type="scientific">Collinsella ihumii</name>
    <dbReference type="NCBI Taxonomy" id="1720204"/>
    <lineage>
        <taxon>Bacteria</taxon>
        <taxon>Bacillati</taxon>
        <taxon>Actinomycetota</taxon>
        <taxon>Coriobacteriia</taxon>
        <taxon>Coriobacteriales</taxon>
        <taxon>Coriobacteriaceae</taxon>
        <taxon>Collinsella</taxon>
    </lineage>
</organism>
<name>A0A921LQE9_9ACTN</name>
<dbReference type="AlphaFoldDB" id="A0A921LQE9"/>
<feature type="domain" description="HTH cro/C1-type" evidence="1">
    <location>
        <begin position="6"/>
        <end position="34"/>
    </location>
</feature>
<dbReference type="CDD" id="cd00093">
    <property type="entry name" value="HTH_XRE"/>
    <property type="match status" value="1"/>
</dbReference>
<protein>
    <submittedName>
        <fullName evidence="2">Helix-turn-helix domain-containing protein</fullName>
    </submittedName>
</protein>
<accession>A0A921LQE9</accession>
<dbReference type="Proteomes" id="UP000746751">
    <property type="component" value="Unassembled WGS sequence"/>
</dbReference>
<proteinExistence type="predicted"/>
<reference evidence="2" key="1">
    <citation type="journal article" date="2021" name="PeerJ">
        <title>Extensive microbial diversity within the chicken gut microbiome revealed by metagenomics and culture.</title>
        <authorList>
            <person name="Gilroy R."/>
            <person name="Ravi A."/>
            <person name="Getino M."/>
            <person name="Pursley I."/>
            <person name="Horton D.L."/>
            <person name="Alikhan N.F."/>
            <person name="Baker D."/>
            <person name="Gharbi K."/>
            <person name="Hall N."/>
            <person name="Watson M."/>
            <person name="Adriaenssens E.M."/>
            <person name="Foster-Nyarko E."/>
            <person name="Jarju S."/>
            <person name="Secka A."/>
            <person name="Antonio M."/>
            <person name="Oren A."/>
            <person name="Chaudhuri R.R."/>
            <person name="La Ragione R."/>
            <person name="Hildebrand F."/>
            <person name="Pallen M.J."/>
        </authorList>
    </citation>
    <scope>NUCLEOTIDE SEQUENCE</scope>
    <source>
        <strain evidence="2">ChiGjej2B2-7701</strain>
    </source>
</reference>
<dbReference type="InterPro" id="IPR010982">
    <property type="entry name" value="Lambda_DNA-bd_dom_sf"/>
</dbReference>
<sequence>MISDKLAALRRRAGKSQQEVAAAIGVSRQTVSSWGTEGV</sequence>
<dbReference type="InterPro" id="IPR001387">
    <property type="entry name" value="Cro/C1-type_HTH"/>
</dbReference>
<dbReference type="GO" id="GO:0003677">
    <property type="term" value="F:DNA binding"/>
    <property type="evidence" value="ECO:0007669"/>
    <property type="project" value="InterPro"/>
</dbReference>
<evidence type="ECO:0000313" key="2">
    <source>
        <dbReference type="EMBL" id="HJG29907.1"/>
    </source>
</evidence>
<dbReference type="PROSITE" id="PS50943">
    <property type="entry name" value="HTH_CROC1"/>
    <property type="match status" value="1"/>
</dbReference>
<evidence type="ECO:0000259" key="1">
    <source>
        <dbReference type="PROSITE" id="PS50943"/>
    </source>
</evidence>
<comment type="caution">
    <text evidence="2">The sequence shown here is derived from an EMBL/GenBank/DDBJ whole genome shotgun (WGS) entry which is preliminary data.</text>
</comment>
<dbReference type="SUPFAM" id="SSF47413">
    <property type="entry name" value="lambda repressor-like DNA-binding domains"/>
    <property type="match status" value="1"/>
</dbReference>